<feature type="region of interest" description="Disordered" evidence="1">
    <location>
        <begin position="167"/>
        <end position="216"/>
    </location>
</feature>
<dbReference type="Proteomes" id="UP000095287">
    <property type="component" value="Unplaced"/>
</dbReference>
<evidence type="ECO:0000313" key="2">
    <source>
        <dbReference type="Proteomes" id="UP000095287"/>
    </source>
</evidence>
<evidence type="ECO:0000256" key="1">
    <source>
        <dbReference type="SAM" id="MobiDB-lite"/>
    </source>
</evidence>
<evidence type="ECO:0000313" key="3">
    <source>
        <dbReference type="WBParaSite" id="L893_g11995.t1"/>
    </source>
</evidence>
<dbReference type="AlphaFoldDB" id="A0A1I7Y285"/>
<keyword evidence="2" id="KW-1185">Reference proteome</keyword>
<reference evidence="3" key="1">
    <citation type="submission" date="2016-11" db="UniProtKB">
        <authorList>
            <consortium name="WormBaseParasite"/>
        </authorList>
    </citation>
    <scope>IDENTIFICATION</scope>
</reference>
<feature type="compositionally biased region" description="Basic residues" evidence="1">
    <location>
        <begin position="167"/>
        <end position="181"/>
    </location>
</feature>
<sequence>MIDGERSTFHVPLLFSFRFQSQVESFKSESFKPKRSKNAKLGGRAKAALLDSSVVCFFSKHEADSGPGSKYSRGCSPERWRFRNASDLGLGVHRSNYSAAPPCSLRVIRARDTPRNVAFTVFAFRDGQLVAPRGERPLLLRLLHLLPVGQPRLLALSLAADAQAMRLRTRRQQSPHGLRHPGQRDDPEARDPLRRHHRGLHRPHREGERLDQRCRR</sequence>
<protein>
    <submittedName>
        <fullName evidence="3">Uncharacterized protein</fullName>
    </submittedName>
</protein>
<feature type="compositionally biased region" description="Basic and acidic residues" evidence="1">
    <location>
        <begin position="182"/>
        <end position="192"/>
    </location>
</feature>
<name>A0A1I7Y285_9BILA</name>
<accession>A0A1I7Y285</accession>
<organism evidence="2 3">
    <name type="scientific">Steinernema glaseri</name>
    <dbReference type="NCBI Taxonomy" id="37863"/>
    <lineage>
        <taxon>Eukaryota</taxon>
        <taxon>Metazoa</taxon>
        <taxon>Ecdysozoa</taxon>
        <taxon>Nematoda</taxon>
        <taxon>Chromadorea</taxon>
        <taxon>Rhabditida</taxon>
        <taxon>Tylenchina</taxon>
        <taxon>Panagrolaimomorpha</taxon>
        <taxon>Strongyloidoidea</taxon>
        <taxon>Steinernematidae</taxon>
        <taxon>Steinernema</taxon>
    </lineage>
</organism>
<feature type="compositionally biased region" description="Basic residues" evidence="1">
    <location>
        <begin position="193"/>
        <end position="204"/>
    </location>
</feature>
<proteinExistence type="predicted"/>
<dbReference type="WBParaSite" id="L893_g11995.t1">
    <property type="protein sequence ID" value="L893_g11995.t1"/>
    <property type="gene ID" value="L893_g11995"/>
</dbReference>
<feature type="compositionally biased region" description="Basic and acidic residues" evidence="1">
    <location>
        <begin position="205"/>
        <end position="216"/>
    </location>
</feature>